<reference evidence="4 5" key="1">
    <citation type="submission" date="2020-08" db="EMBL/GenBank/DDBJ databases">
        <title>Novel species in genus Aeromicrobium.</title>
        <authorList>
            <person name="Zhang G."/>
        </authorList>
    </citation>
    <scope>NUCLEOTIDE SEQUENCE [LARGE SCALE GENOMIC DNA]</scope>
    <source>
        <strain evidence="5">zg-629</strain>
    </source>
</reference>
<feature type="domain" description="Flavin reductase like" evidence="3">
    <location>
        <begin position="10"/>
        <end position="157"/>
    </location>
</feature>
<dbReference type="SMART" id="SM00903">
    <property type="entry name" value="Flavin_Reduct"/>
    <property type="match status" value="1"/>
</dbReference>
<evidence type="ECO:0000256" key="1">
    <source>
        <dbReference type="ARBA" id="ARBA00023002"/>
    </source>
</evidence>
<dbReference type="InterPro" id="IPR050268">
    <property type="entry name" value="NADH-dep_flavin_reductase"/>
</dbReference>
<evidence type="ECO:0000313" key="5">
    <source>
        <dbReference type="Proteomes" id="UP000515871"/>
    </source>
</evidence>
<keyword evidence="1" id="KW-0560">Oxidoreductase</keyword>
<name>A0ABX6SXW9_9ACTN</name>
<protein>
    <submittedName>
        <fullName evidence="4">Flavin reductase</fullName>
    </submittedName>
</protein>
<keyword evidence="5" id="KW-1185">Reference proteome</keyword>
<gene>
    <name evidence="4" type="ORF">H9L21_03920</name>
</gene>
<feature type="region of interest" description="Disordered" evidence="2">
    <location>
        <begin position="148"/>
        <end position="169"/>
    </location>
</feature>
<dbReference type="InterPro" id="IPR002563">
    <property type="entry name" value="Flavin_Rdtase-like_dom"/>
</dbReference>
<dbReference type="InterPro" id="IPR012349">
    <property type="entry name" value="Split_barrel_FMN-bd"/>
</dbReference>
<proteinExistence type="predicted"/>
<accession>A0ABX6SXW9</accession>
<dbReference type="SUPFAM" id="SSF50475">
    <property type="entry name" value="FMN-binding split barrel"/>
    <property type="match status" value="1"/>
</dbReference>
<evidence type="ECO:0000259" key="3">
    <source>
        <dbReference type="SMART" id="SM00903"/>
    </source>
</evidence>
<dbReference type="PANTHER" id="PTHR30466">
    <property type="entry name" value="FLAVIN REDUCTASE"/>
    <property type="match status" value="1"/>
</dbReference>
<evidence type="ECO:0000256" key="2">
    <source>
        <dbReference type="SAM" id="MobiDB-lite"/>
    </source>
</evidence>
<sequence length="169" mass="18176">MDDNAFDTLMTSVDQPLVVVTTAAEGERAGCLVGFHAQSSIDSEHYCVWLSKANHTYRMALRAKHFAVHFLTDGDLELAEVFGTQCSAETDKFADLAVDTDETGVPLLRSAPNRIVLERIAALDDGGDHVCMTTRVVSAHSAGPFTPLRVSDADGLEPGHPAQARAVRP</sequence>
<dbReference type="EMBL" id="CP060587">
    <property type="protein sequence ID" value="QNL95861.1"/>
    <property type="molecule type" value="Genomic_DNA"/>
</dbReference>
<dbReference type="Proteomes" id="UP000515871">
    <property type="component" value="Chromosome"/>
</dbReference>
<organism evidence="4 5">
    <name type="scientific">Aeromicrobium senzhongii</name>
    <dbReference type="NCBI Taxonomy" id="2663859"/>
    <lineage>
        <taxon>Bacteria</taxon>
        <taxon>Bacillati</taxon>
        <taxon>Actinomycetota</taxon>
        <taxon>Actinomycetes</taxon>
        <taxon>Propionibacteriales</taxon>
        <taxon>Nocardioidaceae</taxon>
        <taxon>Aeromicrobium</taxon>
    </lineage>
</organism>
<dbReference type="PANTHER" id="PTHR30466:SF15">
    <property type="entry name" value="POSSIBLE OXIDOREDUCTASE"/>
    <property type="match status" value="1"/>
</dbReference>
<dbReference type="Gene3D" id="2.30.110.10">
    <property type="entry name" value="Electron Transport, Fmn-binding Protein, Chain A"/>
    <property type="match status" value="1"/>
</dbReference>
<evidence type="ECO:0000313" key="4">
    <source>
        <dbReference type="EMBL" id="QNL95861.1"/>
    </source>
</evidence>
<dbReference type="Pfam" id="PF01613">
    <property type="entry name" value="Flavin_Reduct"/>
    <property type="match status" value="1"/>
</dbReference>